<organism evidence="1 2">
    <name type="scientific">Marasmius crinis-equi</name>
    <dbReference type="NCBI Taxonomy" id="585013"/>
    <lineage>
        <taxon>Eukaryota</taxon>
        <taxon>Fungi</taxon>
        <taxon>Dikarya</taxon>
        <taxon>Basidiomycota</taxon>
        <taxon>Agaricomycotina</taxon>
        <taxon>Agaricomycetes</taxon>
        <taxon>Agaricomycetidae</taxon>
        <taxon>Agaricales</taxon>
        <taxon>Marasmiineae</taxon>
        <taxon>Marasmiaceae</taxon>
        <taxon>Marasmius</taxon>
    </lineage>
</organism>
<proteinExistence type="predicted"/>
<protein>
    <submittedName>
        <fullName evidence="1">Uncharacterized protein</fullName>
    </submittedName>
</protein>
<evidence type="ECO:0000313" key="1">
    <source>
        <dbReference type="EMBL" id="KAL0575355.1"/>
    </source>
</evidence>
<comment type="caution">
    <text evidence="1">The sequence shown here is derived from an EMBL/GenBank/DDBJ whole genome shotgun (WGS) entry which is preliminary data.</text>
</comment>
<accession>A0ABR3FJ07</accession>
<dbReference type="Proteomes" id="UP001465976">
    <property type="component" value="Unassembled WGS sequence"/>
</dbReference>
<evidence type="ECO:0000313" key="2">
    <source>
        <dbReference type="Proteomes" id="UP001465976"/>
    </source>
</evidence>
<reference evidence="1 2" key="1">
    <citation type="submission" date="2024-02" db="EMBL/GenBank/DDBJ databases">
        <title>A draft genome for the cacao thread blight pathogen Marasmius crinis-equi.</title>
        <authorList>
            <person name="Cohen S.P."/>
            <person name="Baruah I.K."/>
            <person name="Amoako-Attah I."/>
            <person name="Bukari Y."/>
            <person name="Meinhardt L.W."/>
            <person name="Bailey B.A."/>
        </authorList>
    </citation>
    <scope>NUCLEOTIDE SEQUENCE [LARGE SCALE GENOMIC DNA]</scope>
    <source>
        <strain evidence="1 2">GH-76</strain>
    </source>
</reference>
<keyword evidence="2" id="KW-1185">Reference proteome</keyword>
<dbReference type="EMBL" id="JBAHYK010000312">
    <property type="protein sequence ID" value="KAL0575355.1"/>
    <property type="molecule type" value="Genomic_DNA"/>
</dbReference>
<name>A0ABR3FJ07_9AGAR</name>
<sequence>MSRAVWRAMHVSMQAGDFRSAHLILNSVRCSQTPDSQNYPLRKADVPQIIEFKAPISTRLCSHSLLHGYLRLGLGQRAYRLVQQLLADGVRIHPKTLEAVVHGVLDNSKPSSMNGELYIRWKALLPTQTVLHLSPAVSSNPSIRCAIQILQAAREHNRQHSERMFSAVIKACLLHGELLAASLIFTAIIKACTLKETIPAYVSSHPESAASMPQVNSFESRLYRPHPNSGLMYSIVSSIMEIIGRDTKDSENGTFEVTFQAALQALANLACLLDLRQLPFGQVACLLRALYSCPKVDNQVWIRKHDGRADRFYRVPAYDYFHGVVERIARDPPRPPTRGKPSSHIRKDELPSAMPKLDMHSCNSLLHYSLRHRLSAKLSKGIMAYINRFYSPDTTTINILVASGRILRMPHLAENALTRLCWPSDEEKNSLPIPPAPIDARKANTQQFTDAIRQLSDARLEEFLRGPVNLLLQADKFSLSSYITYLVSTGRSELVSAALFELLPELTVIDHPSWGSADPEVVHPHCGETHEACLRRVVPYGPYFFVSLLNALRKAGQTGLAERVWMLAKQAEKASWAEEFKGDSEPWLLPVHAYTVMIQCYAQQAVRGAQSVTEREEGWNPQSQTRVRGWAKYVLSSGKRKRRQPPSSATVSVYSSMMTGAREVYNQLLELHAQDAPADTYQSARIPKPDARFFNAMLYMTTRHPRMVRRRRRTFPGHWGQHIRFARWLYAEVGTPRSHPNTHIQEVTMDMMKHGFPLPLGLQYLLVGRHPVTMARYKPSVVPIDNGPYAYPRLPTKSAPFTLPVGKTKGLPVRRKRTRFSEYGRTSRSV</sequence>
<gene>
    <name evidence="1" type="ORF">V5O48_006606</name>
</gene>